<dbReference type="PANTHER" id="PTHR31078:SF1">
    <property type="entry name" value="CILIA- AND FLAGELLA-ASSOCIATED PROTEIN 300"/>
    <property type="match status" value="1"/>
</dbReference>
<evidence type="ECO:0000256" key="2">
    <source>
        <dbReference type="ARBA" id="ARBA00009205"/>
    </source>
</evidence>
<gene>
    <name evidence="7" type="ORF">ABL78_7168</name>
</gene>
<dbReference type="VEuPathDB" id="TriTrypDB:Lsey_0325_0040"/>
<dbReference type="Proteomes" id="UP000038009">
    <property type="component" value="Unassembled WGS sequence"/>
</dbReference>
<evidence type="ECO:0000256" key="4">
    <source>
        <dbReference type="ARBA" id="ARBA00022490"/>
    </source>
</evidence>
<dbReference type="EMBL" id="LJSK01000325">
    <property type="protein sequence ID" value="KPI83786.1"/>
    <property type="molecule type" value="Genomic_DNA"/>
</dbReference>
<evidence type="ECO:0000256" key="3">
    <source>
        <dbReference type="ARBA" id="ARBA00022174"/>
    </source>
</evidence>
<evidence type="ECO:0000256" key="1">
    <source>
        <dbReference type="ARBA" id="ARBA00004430"/>
    </source>
</evidence>
<evidence type="ECO:0000313" key="7">
    <source>
        <dbReference type="EMBL" id="KPI83786.1"/>
    </source>
</evidence>
<dbReference type="Pfam" id="PF14926">
    <property type="entry name" value="CFAP300"/>
    <property type="match status" value="1"/>
</dbReference>
<protein>
    <recommendedName>
        <fullName evidence="3">Cilia- and flagella-associated protein 300</fullName>
    </recommendedName>
</protein>
<evidence type="ECO:0000313" key="8">
    <source>
        <dbReference type="Proteomes" id="UP000038009"/>
    </source>
</evidence>
<evidence type="ECO:0000256" key="5">
    <source>
        <dbReference type="ARBA" id="ARBA00023212"/>
    </source>
</evidence>
<keyword evidence="6" id="KW-0966">Cell projection</keyword>
<comment type="subcellular location">
    <subcellularLocation>
        <location evidence="1">Cytoplasm</location>
        <location evidence="1">Cytoskeleton</location>
        <location evidence="1">Cilium axoneme</location>
    </subcellularLocation>
</comment>
<dbReference type="OrthoDB" id="10259249at2759"/>
<proteinExistence type="inferred from homology"/>
<keyword evidence="8" id="KW-1185">Reference proteome</keyword>
<name>A0A0N0P369_LEPSE</name>
<dbReference type="PANTHER" id="PTHR31078">
    <property type="entry name" value="CILIA- AND FLAGELLA-ASSOCIATED PROTEIN 300"/>
    <property type="match status" value="1"/>
</dbReference>
<organism evidence="7 8">
    <name type="scientific">Leptomonas seymouri</name>
    <dbReference type="NCBI Taxonomy" id="5684"/>
    <lineage>
        <taxon>Eukaryota</taxon>
        <taxon>Discoba</taxon>
        <taxon>Euglenozoa</taxon>
        <taxon>Kinetoplastea</taxon>
        <taxon>Metakinetoplastina</taxon>
        <taxon>Trypanosomatida</taxon>
        <taxon>Trypanosomatidae</taxon>
        <taxon>Leishmaniinae</taxon>
        <taxon>Leptomonas</taxon>
    </lineage>
</organism>
<reference evidence="7 8" key="1">
    <citation type="journal article" date="2015" name="PLoS Pathog.">
        <title>Leptomonas seymouri: Adaptations to the Dixenous Life Cycle Analyzed by Genome Sequencing, Transcriptome Profiling and Co-infection with Leishmania donovani.</title>
        <authorList>
            <person name="Kraeva N."/>
            <person name="Butenko A."/>
            <person name="Hlavacova J."/>
            <person name="Kostygov A."/>
            <person name="Myskova J."/>
            <person name="Grybchuk D."/>
            <person name="Lestinova T."/>
            <person name="Votypka J."/>
            <person name="Volf P."/>
            <person name="Opperdoes F."/>
            <person name="Flegontov P."/>
            <person name="Lukes J."/>
            <person name="Yurchenko V."/>
        </authorList>
    </citation>
    <scope>NUCLEOTIDE SEQUENCE [LARGE SCALE GENOMIC DNA]</scope>
    <source>
        <strain evidence="7 8">ATCC 30220</strain>
    </source>
</reference>
<comment type="similarity">
    <text evidence="2">Belongs to the CFAP300 family.</text>
</comment>
<evidence type="ECO:0000256" key="6">
    <source>
        <dbReference type="ARBA" id="ARBA00023273"/>
    </source>
</evidence>
<dbReference type="AlphaFoldDB" id="A0A0N0P369"/>
<sequence length="381" mass="42226">MFEFHRAHPPTTRDGDTLLFPLCLNEEGCRDCFAKWGFLQSGEWSLQQYRYSNFKRETPAQGVPSAFNDSAQLLRNDAAGQPNAVTAAALRFHHGMACDFLRSLFACSTVQSQLSGAVPDASTTLSFQPLTCHWTTLEPLRRALVDARVVREVQSLSDNAAAQSQRPSGADVRLPTVKCAEELLPHGEVICDELRALFLQAHSRSCVGGLNSEENDVGSEDYADDDEDAWGGMSGAKLPLRQLRGVFEKSARRELVYHLMWRLIAGSGPLNQFEDDAAVYLDVTRRLYRALITSFHVREVAASESNAERDGDDVAALESPSELLATTRYEPLIDALVYEVFSVPGMRLFPSSDGVAPSNLNYCYVVVNPAEQTVCVWYHHC</sequence>
<dbReference type="GO" id="GO:0005930">
    <property type="term" value="C:axoneme"/>
    <property type="evidence" value="ECO:0007669"/>
    <property type="project" value="UniProtKB-SubCell"/>
</dbReference>
<keyword evidence="4" id="KW-0963">Cytoplasm</keyword>
<dbReference type="OMA" id="TCRWTTL"/>
<accession>A0A0N0P369</accession>
<dbReference type="InterPro" id="IPR029416">
    <property type="entry name" value="CFAP300"/>
</dbReference>
<comment type="caution">
    <text evidence="7">The sequence shown here is derived from an EMBL/GenBank/DDBJ whole genome shotgun (WGS) entry which is preliminary data.</text>
</comment>
<keyword evidence="5" id="KW-0206">Cytoskeleton</keyword>